<protein>
    <submittedName>
        <fullName evidence="1">Uncharacterized protein</fullName>
    </submittedName>
</protein>
<keyword evidence="2" id="KW-1185">Reference proteome</keyword>
<dbReference type="EMBL" id="JBHTBR010000002">
    <property type="protein sequence ID" value="MFC7291195.1"/>
    <property type="molecule type" value="Genomic_DNA"/>
</dbReference>
<name>A0ABW2IK21_9PROT</name>
<evidence type="ECO:0000313" key="2">
    <source>
        <dbReference type="Proteomes" id="UP001596492"/>
    </source>
</evidence>
<accession>A0ABW2IK21</accession>
<gene>
    <name evidence="1" type="ORF">ACFQS8_06170</name>
</gene>
<evidence type="ECO:0000313" key="1">
    <source>
        <dbReference type="EMBL" id="MFC7291195.1"/>
    </source>
</evidence>
<comment type="caution">
    <text evidence="1">The sequence shown here is derived from an EMBL/GenBank/DDBJ whole genome shotgun (WGS) entry which is preliminary data.</text>
</comment>
<proteinExistence type="predicted"/>
<organism evidence="1 2">
    <name type="scientific">Hirschia litorea</name>
    <dbReference type="NCBI Taxonomy" id="1199156"/>
    <lineage>
        <taxon>Bacteria</taxon>
        <taxon>Pseudomonadati</taxon>
        <taxon>Pseudomonadota</taxon>
        <taxon>Alphaproteobacteria</taxon>
        <taxon>Hyphomonadales</taxon>
        <taxon>Hyphomonadaceae</taxon>
        <taxon>Hirschia</taxon>
    </lineage>
</organism>
<dbReference type="Proteomes" id="UP001596492">
    <property type="component" value="Unassembled WGS sequence"/>
</dbReference>
<dbReference type="RefSeq" id="WP_382166388.1">
    <property type="nucleotide sequence ID" value="NZ_JBHTBR010000002.1"/>
</dbReference>
<reference evidence="2" key="1">
    <citation type="journal article" date="2019" name="Int. J. Syst. Evol. Microbiol.">
        <title>The Global Catalogue of Microorganisms (GCM) 10K type strain sequencing project: providing services to taxonomists for standard genome sequencing and annotation.</title>
        <authorList>
            <consortium name="The Broad Institute Genomics Platform"/>
            <consortium name="The Broad Institute Genome Sequencing Center for Infectious Disease"/>
            <person name="Wu L."/>
            <person name="Ma J."/>
        </authorList>
    </citation>
    <scope>NUCLEOTIDE SEQUENCE [LARGE SCALE GENOMIC DNA]</scope>
    <source>
        <strain evidence="2">CCUG 51308</strain>
    </source>
</reference>
<sequence>MQNSFQKLEDEIRSTEMEIYDLERYVIQLKKIKEHVEENQLFSLNSTINKRNVLKFYLLGEVLERLNTSRDLSTKESAQRLDGYSLTELFEFIEKQINGLKIGTLSSHLSRFKKEGLISFDDSTGRWKPK</sequence>